<dbReference type="AlphaFoldDB" id="A0A914EJH0"/>
<feature type="transmembrane region" description="Helical" evidence="9">
    <location>
        <begin position="132"/>
        <end position="154"/>
    </location>
</feature>
<keyword evidence="7" id="KW-1015">Disulfide bond</keyword>
<keyword evidence="3" id="KW-1003">Cell membrane</keyword>
<dbReference type="Pfam" id="PF03137">
    <property type="entry name" value="OATP"/>
    <property type="match status" value="1"/>
</dbReference>
<feature type="transmembrane region" description="Helical" evidence="9">
    <location>
        <begin position="104"/>
        <end position="125"/>
    </location>
</feature>
<evidence type="ECO:0000256" key="5">
    <source>
        <dbReference type="ARBA" id="ARBA00022989"/>
    </source>
</evidence>
<comment type="subcellular location">
    <subcellularLocation>
        <location evidence="1">Cell membrane</location>
        <topology evidence="1">Multi-pass membrane protein</topology>
    </subcellularLocation>
</comment>
<feature type="transmembrane region" description="Helical" evidence="9">
    <location>
        <begin position="663"/>
        <end position="689"/>
    </location>
</feature>
<feature type="domain" description="Kazal-like" evidence="11">
    <location>
        <begin position="485"/>
        <end position="537"/>
    </location>
</feature>
<evidence type="ECO:0000313" key="13">
    <source>
        <dbReference type="WBParaSite" id="ACRNAN_scaffold8781.g31743.t1"/>
    </source>
</evidence>
<dbReference type="PROSITE" id="PS50850">
    <property type="entry name" value="MFS"/>
    <property type="match status" value="1"/>
</dbReference>
<feature type="domain" description="Major facilitator superfamily (MFS) profile" evidence="10">
    <location>
        <begin position="65"/>
        <end position="693"/>
    </location>
</feature>
<keyword evidence="6 9" id="KW-0472">Membrane</keyword>
<dbReference type="PROSITE" id="PS51465">
    <property type="entry name" value="KAZAL_2"/>
    <property type="match status" value="1"/>
</dbReference>
<evidence type="ECO:0000256" key="8">
    <source>
        <dbReference type="SAM" id="MobiDB-lite"/>
    </source>
</evidence>
<evidence type="ECO:0000256" key="1">
    <source>
        <dbReference type="ARBA" id="ARBA00004651"/>
    </source>
</evidence>
<feature type="transmembrane region" description="Helical" evidence="9">
    <location>
        <begin position="210"/>
        <end position="236"/>
    </location>
</feature>
<dbReference type="WBParaSite" id="ACRNAN_scaffold8781.g31743.t1">
    <property type="protein sequence ID" value="ACRNAN_scaffold8781.g31743.t1"/>
    <property type="gene ID" value="ACRNAN_scaffold8781.g31743"/>
</dbReference>
<keyword evidence="4 9" id="KW-0812">Transmembrane</keyword>
<reference evidence="13" key="1">
    <citation type="submission" date="2022-11" db="UniProtKB">
        <authorList>
            <consortium name="WormBaseParasite"/>
        </authorList>
    </citation>
    <scope>IDENTIFICATION</scope>
</reference>
<protein>
    <submittedName>
        <fullName evidence="13">Solute carrier organic anion transporter family member</fullName>
    </submittedName>
</protein>
<sequence>MEKTAESLEEAYNDVYNTNPSTEQCSIRRSDSIKSEYDFDDDPLLCGYGSCTPGWLQKLHNAKWLLVFLSAAAFVQSFVVNGIFSTSLSTLERQFHMTSTHTGIITSWYDLAVLLVVFPVCHWGNTGHKGRWIGIGSFLMGLGSLVCLLPHYLISPQEFNDDPKSLPDYGQCMDRNTSEITPTCDNPILVMGFLSRAWYFMMHNSYLNPYFLLFLLGQTLHGLGATPLFSIGTTYIDENVSQKASPVYLAINSLFQSIGPVIGTLANAFIIGYVYVDVDRVNMETVPVKNAADPRWFGAWWIGFMVSGIVATIIAFPTLMFARELPEAKKHRLKDVCQVHAVSQNFENKNAGNTQMEVKSVPRAVVNLLRNPTFVTCIVIGTFESIIINGFSGFMPKILENLLSTTPSMGGYLASSVIFAAAIGVMVGGVLIRKLSLQVGGMLKLVGCCHIVSLLFITSFLIQCPSRDFVGITVGYDHHKPKTEKMLMDQCNTDCDCTSKWAPVCHAETGHIYYNPCLAGCTKKIKKGADDYWLDCQCIQNNSYNISNLLPSGVNEPKEHEDTVFVGYCGKDCGWYMYAFLGGLFFSTIASFAQGIPIQQIMLRVVPFNQRTFAIGVNWTFLRLLGFIPGGILFGKIIDTTCIKWEEKCGVKQSCNVYDNARMAWTIMAIAIVCKLVCILAAIIGYMTYRPTDLDSAKMYSSDEDETDISGDEGSDIDEEPGSEEESEEDSDLEPNQEEEEQLVGKNGMEWNSEPPLLRQTPRHNIIRRIRSLPIISRSNQNPKEIFDKIFTPNMKQMIIQWTNQRGAEEIDDWPYFDLRELDAFLGLLILMGVHQEKHTSLDEIWSEENRPYYRATMTEHRFKQILRFCRFDDVTTRDERRSTDKLAAFREIWEIFQESLRRHYNPGSTLTLDEQMCGTRGRCGFRQYLHGKPDKYGIKIIWLVDSENSYPLQGEIYVGQQPGENPAQSRERNKPSNFAKRLARHYEGLGFSISADNLWGEYQLATDFILVNIGVVTTVRQNKPFIPRQMLPNRERELYSSIFGFRNLITLTSYVPKKNRAVILLSTVHHDNETNEEEPYKPKIINFYNSTKSGVDNMNKCLKHFSVKRKINRWSMTLLYNVIDIAAFASYIIFLQDHPTWNQNKKYKRRIFVKQLGKELIDAELDRRAQNPRAMQKGARKAMKYLGKLPTAFNFLMVFNVQRKAK</sequence>
<feature type="transmembrane region" description="Helical" evidence="9">
    <location>
        <begin position="248"/>
        <end position="276"/>
    </location>
</feature>
<dbReference type="GO" id="GO:0043252">
    <property type="term" value="P:sodium-independent organic anion transport"/>
    <property type="evidence" value="ECO:0007669"/>
    <property type="project" value="TreeGrafter"/>
</dbReference>
<organism evidence="12 13">
    <name type="scientific">Acrobeloides nanus</name>
    <dbReference type="NCBI Taxonomy" id="290746"/>
    <lineage>
        <taxon>Eukaryota</taxon>
        <taxon>Metazoa</taxon>
        <taxon>Ecdysozoa</taxon>
        <taxon>Nematoda</taxon>
        <taxon>Chromadorea</taxon>
        <taxon>Rhabditida</taxon>
        <taxon>Tylenchina</taxon>
        <taxon>Cephalobomorpha</taxon>
        <taxon>Cephaloboidea</taxon>
        <taxon>Cephalobidae</taxon>
        <taxon>Acrobeloides</taxon>
    </lineage>
</organism>
<dbReference type="NCBIfam" id="TIGR00805">
    <property type="entry name" value="oat"/>
    <property type="match status" value="1"/>
</dbReference>
<dbReference type="PANTHER" id="PTHR11388">
    <property type="entry name" value="ORGANIC ANION TRANSPORTER"/>
    <property type="match status" value="1"/>
</dbReference>
<evidence type="ECO:0000256" key="6">
    <source>
        <dbReference type="ARBA" id="ARBA00023136"/>
    </source>
</evidence>
<feature type="transmembrane region" description="Helical" evidence="9">
    <location>
        <begin position="412"/>
        <end position="431"/>
    </location>
</feature>
<dbReference type="InterPro" id="IPR002350">
    <property type="entry name" value="Kazal_dom"/>
</dbReference>
<evidence type="ECO:0000256" key="2">
    <source>
        <dbReference type="ARBA" id="ARBA00009657"/>
    </source>
</evidence>
<feature type="region of interest" description="Disordered" evidence="8">
    <location>
        <begin position="698"/>
        <end position="757"/>
    </location>
</feature>
<dbReference type="GO" id="GO:0015347">
    <property type="term" value="F:sodium-independent organic anion transmembrane transporter activity"/>
    <property type="evidence" value="ECO:0007669"/>
    <property type="project" value="TreeGrafter"/>
</dbReference>
<dbReference type="InterPro" id="IPR004156">
    <property type="entry name" value="OATP"/>
</dbReference>
<dbReference type="PANTHER" id="PTHR11388:SF100">
    <property type="entry name" value="SOLUTE CARRIER ORGANIC ANION TRANSPORTER FAMILY MEMBER 4A1"/>
    <property type="match status" value="1"/>
</dbReference>
<dbReference type="SUPFAM" id="SSF103473">
    <property type="entry name" value="MFS general substrate transporter"/>
    <property type="match status" value="1"/>
</dbReference>
<evidence type="ECO:0000256" key="7">
    <source>
        <dbReference type="ARBA" id="ARBA00023157"/>
    </source>
</evidence>
<dbReference type="InterPro" id="IPR029526">
    <property type="entry name" value="PGBD"/>
</dbReference>
<dbReference type="InterPro" id="IPR036259">
    <property type="entry name" value="MFS_trans_sf"/>
</dbReference>
<feature type="transmembrane region" description="Helical" evidence="9">
    <location>
        <begin position="575"/>
        <end position="593"/>
    </location>
</feature>
<accession>A0A914EJH0</accession>
<dbReference type="Gene3D" id="1.20.1250.20">
    <property type="entry name" value="MFS general substrate transporter like domains"/>
    <property type="match status" value="1"/>
</dbReference>
<evidence type="ECO:0000259" key="10">
    <source>
        <dbReference type="PROSITE" id="PS50850"/>
    </source>
</evidence>
<keyword evidence="12" id="KW-1185">Reference proteome</keyword>
<feature type="transmembrane region" description="Helical" evidence="9">
    <location>
        <begin position="296"/>
        <end position="322"/>
    </location>
</feature>
<feature type="transmembrane region" description="Helical" evidence="9">
    <location>
        <begin position="64"/>
        <end position="84"/>
    </location>
</feature>
<comment type="similarity">
    <text evidence="2">Belongs to the organo anion transporter (TC 2.A.60) family.</text>
</comment>
<dbReference type="Pfam" id="PF13843">
    <property type="entry name" value="DDE_Tnp_1_7"/>
    <property type="match status" value="1"/>
</dbReference>
<feature type="transmembrane region" description="Helical" evidence="9">
    <location>
        <begin position="613"/>
        <end position="638"/>
    </location>
</feature>
<evidence type="ECO:0000256" key="4">
    <source>
        <dbReference type="ARBA" id="ARBA00022692"/>
    </source>
</evidence>
<proteinExistence type="inferred from homology"/>
<dbReference type="Proteomes" id="UP000887540">
    <property type="component" value="Unplaced"/>
</dbReference>
<evidence type="ECO:0000256" key="9">
    <source>
        <dbReference type="SAM" id="Phobius"/>
    </source>
</evidence>
<dbReference type="InterPro" id="IPR020846">
    <property type="entry name" value="MFS_dom"/>
</dbReference>
<dbReference type="GO" id="GO:0016323">
    <property type="term" value="C:basolateral plasma membrane"/>
    <property type="evidence" value="ECO:0007669"/>
    <property type="project" value="TreeGrafter"/>
</dbReference>
<evidence type="ECO:0000313" key="12">
    <source>
        <dbReference type="Proteomes" id="UP000887540"/>
    </source>
</evidence>
<name>A0A914EJH0_9BILA</name>
<feature type="compositionally biased region" description="Acidic residues" evidence="8">
    <location>
        <begin position="702"/>
        <end position="742"/>
    </location>
</feature>
<keyword evidence="5 9" id="KW-1133">Transmembrane helix</keyword>
<evidence type="ECO:0000256" key="3">
    <source>
        <dbReference type="ARBA" id="ARBA00022475"/>
    </source>
</evidence>
<evidence type="ECO:0000259" key="11">
    <source>
        <dbReference type="PROSITE" id="PS51465"/>
    </source>
</evidence>
<feature type="transmembrane region" description="Helical" evidence="9">
    <location>
        <begin position="373"/>
        <end position="392"/>
    </location>
</feature>